<feature type="binding site" evidence="8">
    <location>
        <position position="18"/>
    </location>
    <ligand>
        <name>Zn(2+)</name>
        <dbReference type="ChEBI" id="CHEBI:29105"/>
    </ligand>
</feature>
<protein>
    <recommendedName>
        <fullName evidence="7 8">Large ribosomal subunit protein bL31</fullName>
    </recommendedName>
</protein>
<reference evidence="10 11" key="1">
    <citation type="submission" date="2018-06" db="EMBL/GenBank/DDBJ databases">
        <title>Genomic Encyclopedia of Type Strains, Phase IV (KMG-IV): sequencing the most valuable type-strain genomes for metagenomic binning, comparative biology and taxonomic classification.</title>
        <authorList>
            <person name="Goeker M."/>
        </authorList>
    </citation>
    <scope>NUCLEOTIDE SEQUENCE [LARGE SCALE GENOMIC DNA]</scope>
    <source>
        <strain evidence="10 11">DSM 25532</strain>
    </source>
</reference>
<evidence type="ECO:0000256" key="9">
    <source>
        <dbReference type="SAM" id="MobiDB-lite"/>
    </source>
</evidence>
<feature type="binding site" evidence="8">
    <location>
        <position position="36"/>
    </location>
    <ligand>
        <name>Zn(2+)</name>
        <dbReference type="ChEBI" id="CHEBI:29105"/>
    </ligand>
</feature>
<comment type="cofactor">
    <cofactor evidence="8">
        <name>Zn(2+)</name>
        <dbReference type="ChEBI" id="CHEBI:29105"/>
    </cofactor>
    <text evidence="8">Binds 1 zinc ion per subunit.</text>
</comment>
<evidence type="ECO:0000256" key="8">
    <source>
        <dbReference type="HAMAP-Rule" id="MF_00501"/>
    </source>
</evidence>
<dbReference type="InterPro" id="IPR002150">
    <property type="entry name" value="Ribosomal_bL31"/>
</dbReference>
<evidence type="ECO:0000256" key="1">
    <source>
        <dbReference type="ARBA" id="ARBA00009296"/>
    </source>
</evidence>
<keyword evidence="6 8" id="KW-0687">Ribonucleoprotein</keyword>
<dbReference type="PANTHER" id="PTHR33280:SF1">
    <property type="entry name" value="LARGE RIBOSOMAL SUBUNIT PROTEIN BL31C"/>
    <property type="match status" value="1"/>
</dbReference>
<dbReference type="OrthoDB" id="9803251at2"/>
<organism evidence="10 11">
    <name type="scientific">Roseimicrobium gellanilyticum</name>
    <dbReference type="NCBI Taxonomy" id="748857"/>
    <lineage>
        <taxon>Bacteria</taxon>
        <taxon>Pseudomonadati</taxon>
        <taxon>Verrucomicrobiota</taxon>
        <taxon>Verrucomicrobiia</taxon>
        <taxon>Verrucomicrobiales</taxon>
        <taxon>Verrucomicrobiaceae</taxon>
        <taxon>Roseimicrobium</taxon>
    </lineage>
</organism>
<dbReference type="GO" id="GO:0046872">
    <property type="term" value="F:metal ion binding"/>
    <property type="evidence" value="ECO:0007669"/>
    <property type="project" value="UniProtKB-KW"/>
</dbReference>
<evidence type="ECO:0000256" key="5">
    <source>
        <dbReference type="ARBA" id="ARBA00022980"/>
    </source>
</evidence>
<dbReference type="GO" id="GO:0005840">
    <property type="term" value="C:ribosome"/>
    <property type="evidence" value="ECO:0007669"/>
    <property type="project" value="UniProtKB-KW"/>
</dbReference>
<dbReference type="Gene3D" id="4.10.830.30">
    <property type="entry name" value="Ribosomal protein L31"/>
    <property type="match status" value="1"/>
</dbReference>
<keyword evidence="5 8" id="KW-0689">Ribosomal protein</keyword>
<comment type="function">
    <text evidence="8">Binds the 23S rRNA.</text>
</comment>
<proteinExistence type="inferred from homology"/>
<dbReference type="SUPFAM" id="SSF143800">
    <property type="entry name" value="L28p-like"/>
    <property type="match status" value="1"/>
</dbReference>
<keyword evidence="11" id="KW-1185">Reference proteome</keyword>
<dbReference type="NCBIfam" id="TIGR00105">
    <property type="entry name" value="L31"/>
    <property type="match status" value="1"/>
</dbReference>
<comment type="similarity">
    <text evidence="1 8">Belongs to the bacterial ribosomal protein bL31 family. Type A subfamily.</text>
</comment>
<feature type="region of interest" description="Disordered" evidence="9">
    <location>
        <begin position="64"/>
        <end position="87"/>
    </location>
</feature>
<dbReference type="PRINTS" id="PR01249">
    <property type="entry name" value="RIBOSOMALL31"/>
</dbReference>
<dbReference type="RefSeq" id="WP_113959390.1">
    <property type="nucleotide sequence ID" value="NZ_QNRR01000005.1"/>
</dbReference>
<keyword evidence="4 8" id="KW-0694">RNA-binding</keyword>
<feature type="compositionally biased region" description="Low complexity" evidence="9">
    <location>
        <begin position="75"/>
        <end position="87"/>
    </location>
</feature>
<dbReference type="GO" id="GO:1990904">
    <property type="term" value="C:ribonucleoprotein complex"/>
    <property type="evidence" value="ECO:0007669"/>
    <property type="project" value="UniProtKB-KW"/>
</dbReference>
<evidence type="ECO:0000313" key="10">
    <source>
        <dbReference type="EMBL" id="RBP43931.1"/>
    </source>
</evidence>
<dbReference type="EMBL" id="QNRR01000005">
    <property type="protein sequence ID" value="RBP43931.1"/>
    <property type="molecule type" value="Genomic_DNA"/>
</dbReference>
<gene>
    <name evidence="8" type="primary">rpmE</name>
    <name evidence="10" type="ORF">DES53_105330</name>
</gene>
<keyword evidence="8" id="KW-0862">Zinc</keyword>
<accession>A0A366HNX3</accession>
<comment type="caution">
    <text evidence="10">The sequence shown here is derived from an EMBL/GenBank/DDBJ whole genome shotgun (WGS) entry which is preliminary data.</text>
</comment>
<dbReference type="Proteomes" id="UP000253426">
    <property type="component" value="Unassembled WGS sequence"/>
</dbReference>
<evidence type="ECO:0000256" key="6">
    <source>
        <dbReference type="ARBA" id="ARBA00023274"/>
    </source>
</evidence>
<dbReference type="InterPro" id="IPR042105">
    <property type="entry name" value="Ribosomal_bL31_sf"/>
</dbReference>
<dbReference type="GO" id="GO:0006412">
    <property type="term" value="P:translation"/>
    <property type="evidence" value="ECO:0007669"/>
    <property type="project" value="UniProtKB-UniRule"/>
</dbReference>
<dbReference type="HAMAP" id="MF_00501">
    <property type="entry name" value="Ribosomal_bL31_1"/>
    <property type="match status" value="1"/>
</dbReference>
<dbReference type="GO" id="GO:0003735">
    <property type="term" value="F:structural constituent of ribosome"/>
    <property type="evidence" value="ECO:0007669"/>
    <property type="project" value="InterPro"/>
</dbReference>
<sequence length="87" mass="9373">MKKEAHPTTFETTITCTCGKVYNTLSTVKNLKIGICAACHPYFTGEQRFVDTAGRVDKFAQRYGSTSATRRTKPKVGAAAAPAEVTA</sequence>
<feature type="binding site" evidence="8">
    <location>
        <position position="39"/>
    </location>
    <ligand>
        <name>Zn(2+)</name>
        <dbReference type="ChEBI" id="CHEBI:29105"/>
    </ligand>
</feature>
<dbReference type="NCBIfam" id="NF000612">
    <property type="entry name" value="PRK00019.1"/>
    <property type="match status" value="1"/>
</dbReference>
<evidence type="ECO:0000256" key="3">
    <source>
        <dbReference type="ARBA" id="ARBA00022730"/>
    </source>
</evidence>
<comment type="subunit">
    <text evidence="2 8">Part of the 50S ribosomal subunit.</text>
</comment>
<evidence type="ECO:0000256" key="2">
    <source>
        <dbReference type="ARBA" id="ARBA00011838"/>
    </source>
</evidence>
<feature type="binding site" evidence="8">
    <location>
        <position position="16"/>
    </location>
    <ligand>
        <name>Zn(2+)</name>
        <dbReference type="ChEBI" id="CHEBI:29105"/>
    </ligand>
</feature>
<keyword evidence="3 8" id="KW-0699">rRNA-binding</keyword>
<evidence type="ECO:0000256" key="4">
    <source>
        <dbReference type="ARBA" id="ARBA00022884"/>
    </source>
</evidence>
<keyword evidence="8" id="KW-0479">Metal-binding</keyword>
<dbReference type="AlphaFoldDB" id="A0A366HNX3"/>
<dbReference type="Pfam" id="PF01197">
    <property type="entry name" value="Ribosomal_L31"/>
    <property type="match status" value="1"/>
</dbReference>
<dbReference type="InterPro" id="IPR027491">
    <property type="entry name" value="Ribosomal_bL31_A"/>
</dbReference>
<evidence type="ECO:0000256" key="7">
    <source>
        <dbReference type="ARBA" id="ARBA00035687"/>
    </source>
</evidence>
<evidence type="ECO:0000313" key="11">
    <source>
        <dbReference type="Proteomes" id="UP000253426"/>
    </source>
</evidence>
<name>A0A366HNX3_9BACT</name>
<dbReference type="InterPro" id="IPR034704">
    <property type="entry name" value="Ribosomal_bL28/bL31-like_sf"/>
</dbReference>
<dbReference type="GO" id="GO:0019843">
    <property type="term" value="F:rRNA binding"/>
    <property type="evidence" value="ECO:0007669"/>
    <property type="project" value="UniProtKB-KW"/>
</dbReference>
<dbReference type="PANTHER" id="PTHR33280">
    <property type="entry name" value="50S RIBOSOMAL PROTEIN L31, CHLOROPLASTIC"/>
    <property type="match status" value="1"/>
</dbReference>